<evidence type="ECO:0000313" key="5">
    <source>
        <dbReference type="Proteomes" id="UP001236663"/>
    </source>
</evidence>
<dbReference type="Proteomes" id="UP001236663">
    <property type="component" value="Unassembled WGS sequence"/>
</dbReference>
<proteinExistence type="predicted"/>
<keyword evidence="2" id="KW-0949">S-adenosyl-L-methionine</keyword>
<comment type="caution">
    <text evidence="4">The sequence shown here is derived from an EMBL/GenBank/DDBJ whole genome shotgun (WGS) entry which is preliminary data.</text>
</comment>
<dbReference type="PANTHER" id="PTHR47739">
    <property type="entry name" value="TRNA1(VAL) (ADENINE(37)-N6)-METHYLTRANSFERASE"/>
    <property type="match status" value="1"/>
</dbReference>
<dbReference type="PANTHER" id="PTHR47739:SF1">
    <property type="entry name" value="TRNA1(VAL) (ADENINE(37)-N6)-METHYLTRANSFERASE"/>
    <property type="match status" value="1"/>
</dbReference>
<organism evidence="4 5">
    <name type="scientific">Cyclobacterium jeungdonense</name>
    <dbReference type="NCBI Taxonomy" id="708087"/>
    <lineage>
        <taxon>Bacteria</taxon>
        <taxon>Pseudomonadati</taxon>
        <taxon>Bacteroidota</taxon>
        <taxon>Cytophagia</taxon>
        <taxon>Cytophagales</taxon>
        <taxon>Cyclobacteriaceae</taxon>
        <taxon>Cyclobacterium</taxon>
    </lineage>
</organism>
<protein>
    <submittedName>
        <fullName evidence="4">Methyltransferase</fullName>
    </submittedName>
</protein>
<dbReference type="Pfam" id="PF05175">
    <property type="entry name" value="MTS"/>
    <property type="match status" value="1"/>
</dbReference>
<feature type="domain" description="Methyltransferase small" evidence="3">
    <location>
        <begin position="7"/>
        <end position="111"/>
    </location>
</feature>
<dbReference type="GO" id="GO:0032259">
    <property type="term" value="P:methylation"/>
    <property type="evidence" value="ECO:0007669"/>
    <property type="project" value="UniProtKB-KW"/>
</dbReference>
<dbReference type="GO" id="GO:0008168">
    <property type="term" value="F:methyltransferase activity"/>
    <property type="evidence" value="ECO:0007669"/>
    <property type="project" value="UniProtKB-KW"/>
</dbReference>
<sequence length="219" mass="24926">MKLSTDAVLLGALAHQPSPEKILDVGMGTGVIGLMLAQRYPTSVVHGVEIEREAFYQASENIQGSPWRERMVIFNASLQDYSRNTLQKYDLIVSNPPYFSNHLKSENSGRNFAMHDEKLSQKDLLEGIKQLLSKDGLFWLILPVREMKRFRELTRHSSLCLSRRYLIRDSPQSDPHREICSFGKGLETGVILGEITLKDNSGQYSQIYGELVKDFLLNH</sequence>
<evidence type="ECO:0000259" key="3">
    <source>
        <dbReference type="Pfam" id="PF05175"/>
    </source>
</evidence>
<keyword evidence="1 4" id="KW-0808">Transferase</keyword>
<keyword evidence="1 4" id="KW-0489">Methyltransferase</keyword>
<dbReference type="InterPro" id="IPR007848">
    <property type="entry name" value="Small_mtfrase_dom"/>
</dbReference>
<dbReference type="InterPro" id="IPR050210">
    <property type="entry name" value="tRNA_Adenine-N(6)_MTase"/>
</dbReference>
<dbReference type="InterPro" id="IPR029063">
    <property type="entry name" value="SAM-dependent_MTases_sf"/>
</dbReference>
<dbReference type="RefSeq" id="WP_240459296.1">
    <property type="nucleotide sequence ID" value="NZ_WMCD01000005.1"/>
</dbReference>
<accession>A0ABT8C616</accession>
<dbReference type="Gene3D" id="3.40.50.150">
    <property type="entry name" value="Vaccinia Virus protein VP39"/>
    <property type="match status" value="1"/>
</dbReference>
<reference evidence="5" key="1">
    <citation type="journal article" date="2019" name="Int. J. Syst. Evol. Microbiol.">
        <title>The Global Catalogue of Microorganisms (GCM) 10K type strain sequencing project: providing services to taxonomists for standard genome sequencing and annotation.</title>
        <authorList>
            <consortium name="The Broad Institute Genomics Platform"/>
            <consortium name="The Broad Institute Genome Sequencing Center for Infectious Disease"/>
            <person name="Wu L."/>
            <person name="Ma J."/>
        </authorList>
    </citation>
    <scope>NUCLEOTIDE SEQUENCE [LARGE SCALE GENOMIC DNA]</scope>
    <source>
        <strain evidence="5">CECT 7706</strain>
    </source>
</reference>
<name>A0ABT8C616_9BACT</name>
<dbReference type="CDD" id="cd02440">
    <property type="entry name" value="AdoMet_MTases"/>
    <property type="match status" value="1"/>
</dbReference>
<keyword evidence="5" id="KW-1185">Reference proteome</keyword>
<evidence type="ECO:0000256" key="1">
    <source>
        <dbReference type="ARBA" id="ARBA00022603"/>
    </source>
</evidence>
<dbReference type="InterPro" id="IPR002052">
    <property type="entry name" value="DNA_methylase_N6_adenine_CS"/>
</dbReference>
<gene>
    <name evidence="4" type="ORF">QWZ15_06475</name>
</gene>
<dbReference type="EMBL" id="JAUFQS010000006">
    <property type="protein sequence ID" value="MDN3687464.1"/>
    <property type="molecule type" value="Genomic_DNA"/>
</dbReference>
<dbReference type="SUPFAM" id="SSF53335">
    <property type="entry name" value="S-adenosyl-L-methionine-dependent methyltransferases"/>
    <property type="match status" value="1"/>
</dbReference>
<evidence type="ECO:0000256" key="2">
    <source>
        <dbReference type="ARBA" id="ARBA00022691"/>
    </source>
</evidence>
<evidence type="ECO:0000313" key="4">
    <source>
        <dbReference type="EMBL" id="MDN3687464.1"/>
    </source>
</evidence>
<dbReference type="PROSITE" id="PS00092">
    <property type="entry name" value="N6_MTASE"/>
    <property type="match status" value="1"/>
</dbReference>